<evidence type="ECO:0000313" key="2">
    <source>
        <dbReference type="EMBL" id="KAF3450884.1"/>
    </source>
</evidence>
<dbReference type="OrthoDB" id="1160216at2759"/>
<gene>
    <name evidence="2" type="ORF">FNV43_RR06973</name>
</gene>
<accession>A0A8K0HFL2</accession>
<evidence type="ECO:0000313" key="3">
    <source>
        <dbReference type="Proteomes" id="UP000796880"/>
    </source>
</evidence>
<sequence length="112" mass="12434">MAILLSPATSYRYQSNSKACPCPFPNSSFSIPCTSLLLTQRFPTNRVLSYPLHARRPSLSLPSSTGRCLAANSEPPPPPPESDPPPGLARVTESTLFSKLWDWNQTKSRFWL</sequence>
<organism evidence="2 3">
    <name type="scientific">Rhamnella rubrinervis</name>
    <dbReference type="NCBI Taxonomy" id="2594499"/>
    <lineage>
        <taxon>Eukaryota</taxon>
        <taxon>Viridiplantae</taxon>
        <taxon>Streptophyta</taxon>
        <taxon>Embryophyta</taxon>
        <taxon>Tracheophyta</taxon>
        <taxon>Spermatophyta</taxon>
        <taxon>Magnoliopsida</taxon>
        <taxon>eudicotyledons</taxon>
        <taxon>Gunneridae</taxon>
        <taxon>Pentapetalae</taxon>
        <taxon>rosids</taxon>
        <taxon>fabids</taxon>
        <taxon>Rosales</taxon>
        <taxon>Rhamnaceae</taxon>
        <taxon>rhamnoid group</taxon>
        <taxon>Rhamneae</taxon>
        <taxon>Rhamnella</taxon>
    </lineage>
</organism>
<comment type="caution">
    <text evidence="2">The sequence shown here is derived from an EMBL/GenBank/DDBJ whole genome shotgun (WGS) entry which is preliminary data.</text>
</comment>
<evidence type="ECO:0000256" key="1">
    <source>
        <dbReference type="SAM" id="MobiDB-lite"/>
    </source>
</evidence>
<keyword evidence="3" id="KW-1185">Reference proteome</keyword>
<name>A0A8K0HFL2_9ROSA</name>
<feature type="region of interest" description="Disordered" evidence="1">
    <location>
        <begin position="56"/>
        <end position="89"/>
    </location>
</feature>
<feature type="compositionally biased region" description="Pro residues" evidence="1">
    <location>
        <begin position="74"/>
        <end position="87"/>
    </location>
</feature>
<dbReference type="EMBL" id="VOIH02000003">
    <property type="protein sequence ID" value="KAF3450884.1"/>
    <property type="molecule type" value="Genomic_DNA"/>
</dbReference>
<dbReference type="Proteomes" id="UP000796880">
    <property type="component" value="Unassembled WGS sequence"/>
</dbReference>
<protein>
    <submittedName>
        <fullName evidence="2">Uncharacterized protein</fullName>
    </submittedName>
</protein>
<proteinExistence type="predicted"/>
<reference evidence="2" key="1">
    <citation type="submission" date="2020-03" db="EMBL/GenBank/DDBJ databases">
        <title>A high-quality chromosome-level genome assembly of a woody plant with both climbing and erect habits, Rhamnella rubrinervis.</title>
        <authorList>
            <person name="Lu Z."/>
            <person name="Yang Y."/>
            <person name="Zhu X."/>
            <person name="Sun Y."/>
        </authorList>
    </citation>
    <scope>NUCLEOTIDE SEQUENCE</scope>
    <source>
        <strain evidence="2">BYM</strain>
        <tissue evidence="2">Leaf</tissue>
    </source>
</reference>
<dbReference type="AlphaFoldDB" id="A0A8K0HFL2"/>